<evidence type="ECO:0000259" key="3">
    <source>
        <dbReference type="PROSITE" id="PS51737"/>
    </source>
</evidence>
<dbReference type="PANTHER" id="PTHR30461:SF23">
    <property type="entry name" value="DNA RECOMBINASE-RELATED"/>
    <property type="match status" value="1"/>
</dbReference>
<feature type="domain" description="Recombinase" evidence="3">
    <location>
        <begin position="159"/>
        <end position="274"/>
    </location>
</feature>
<feature type="compositionally biased region" description="Basic residues" evidence="2">
    <location>
        <begin position="140"/>
        <end position="149"/>
    </location>
</feature>
<evidence type="ECO:0000256" key="2">
    <source>
        <dbReference type="SAM" id="MobiDB-lite"/>
    </source>
</evidence>
<proteinExistence type="predicted"/>
<dbReference type="SUPFAM" id="SSF53041">
    <property type="entry name" value="Resolvase-like"/>
    <property type="match status" value="1"/>
</dbReference>
<dbReference type="CDD" id="cd00338">
    <property type="entry name" value="Ser_Recombinase"/>
    <property type="match status" value="1"/>
</dbReference>
<keyword evidence="1" id="KW-0175">Coiled coil</keyword>
<feature type="coiled-coil region" evidence="1">
    <location>
        <begin position="359"/>
        <end position="386"/>
    </location>
</feature>
<organism evidence="4 5">
    <name type="scientific">Saccharopolyspora erythraea</name>
    <name type="common">Streptomyces erythraeus</name>
    <dbReference type="NCBI Taxonomy" id="1836"/>
    <lineage>
        <taxon>Bacteria</taxon>
        <taxon>Bacillati</taxon>
        <taxon>Actinomycetota</taxon>
        <taxon>Actinomycetes</taxon>
        <taxon>Pseudonocardiales</taxon>
        <taxon>Pseudonocardiaceae</taxon>
        <taxon>Saccharopolyspora</taxon>
    </lineage>
</organism>
<dbReference type="InterPro" id="IPR011109">
    <property type="entry name" value="DNA_bind_recombinase_dom"/>
</dbReference>
<feature type="region of interest" description="Disordered" evidence="2">
    <location>
        <begin position="120"/>
        <end position="173"/>
    </location>
</feature>
<keyword evidence="5" id="KW-1185">Reference proteome</keyword>
<protein>
    <submittedName>
        <fullName evidence="4">Recombinase family protein</fullName>
    </submittedName>
</protein>
<dbReference type="Pfam" id="PF00239">
    <property type="entry name" value="Resolvase"/>
    <property type="match status" value="1"/>
</dbReference>
<dbReference type="InterPro" id="IPR036162">
    <property type="entry name" value="Resolvase-like_N_sf"/>
</dbReference>
<dbReference type="InterPro" id="IPR050639">
    <property type="entry name" value="SSR_resolvase"/>
</dbReference>
<accession>A0ABP3LU02</accession>
<dbReference type="PROSITE" id="PS51737">
    <property type="entry name" value="RECOMBINASE_DNA_BIND"/>
    <property type="match status" value="1"/>
</dbReference>
<dbReference type="InterPro" id="IPR038109">
    <property type="entry name" value="DNA_bind_recomb_sf"/>
</dbReference>
<dbReference type="PANTHER" id="PTHR30461">
    <property type="entry name" value="DNA-INVERTASE FROM LAMBDOID PROPHAGE"/>
    <property type="match status" value="1"/>
</dbReference>
<dbReference type="InterPro" id="IPR006119">
    <property type="entry name" value="Resolv_N"/>
</dbReference>
<name>A0ABP3LU02_SACER</name>
<dbReference type="Gene3D" id="3.90.1750.20">
    <property type="entry name" value="Putative Large Serine Recombinase, Chain B, Domain 2"/>
    <property type="match status" value="1"/>
</dbReference>
<comment type="caution">
    <text evidence="4">The sequence shown here is derived from an EMBL/GenBank/DDBJ whole genome shotgun (WGS) entry which is preliminary data.</text>
</comment>
<evidence type="ECO:0000313" key="5">
    <source>
        <dbReference type="Proteomes" id="UP001500729"/>
    </source>
</evidence>
<gene>
    <name evidence="4" type="ORF">GCM10009533_02610</name>
</gene>
<sequence>MPDTGEWEKVETQHEDNLKVLDRLGAELGKPLDDGISAWKKGVRRPGWDELLDRVRQGLSDGVVIWHTDRLFRQPRDLETLIDLADKGFAIYSARGRRDLSDPDDRFILRIEVAHAARSSDDTQRRIKRRQHTLREKGIPHRGPRRFGRPGKDRTWQPPEGDSELPLDERAQRPEVAPTLVAAERGAIADAAETLLAGVQSLEEVAKDWNARGLTTATGLLWVGNGVRDVMLRASNAGLIEHYGNIVGPSTEDPIIDVSTWERLRAKFAARRRGRVPSMSYVGTGILRCGLCGAKLTSRTYARVPYPDGTKSRQYYCAANRRGCGKVAADMRRVDEELRTFVVARLSDSRFAEAVSAARAQVSDRLDEVTAEITECERLQEELAAKLGRRELTLKAFETANAPLAESLHALYAERDKLSGGSPEGPTAAQPAEVIAQQWDSAEPAERRALFTQALGQHTMVIDPAIKDRKRKWDPARVRIADHVQAAA</sequence>
<dbReference type="Gene3D" id="3.40.50.1390">
    <property type="entry name" value="Resolvase, N-terminal catalytic domain"/>
    <property type="match status" value="1"/>
</dbReference>
<dbReference type="EMBL" id="BAAAGS010000001">
    <property type="protein sequence ID" value="GAA0507323.1"/>
    <property type="molecule type" value="Genomic_DNA"/>
</dbReference>
<reference evidence="5" key="1">
    <citation type="journal article" date="2019" name="Int. J. Syst. Evol. Microbiol.">
        <title>The Global Catalogue of Microorganisms (GCM) 10K type strain sequencing project: providing services to taxonomists for standard genome sequencing and annotation.</title>
        <authorList>
            <consortium name="The Broad Institute Genomics Platform"/>
            <consortium name="The Broad Institute Genome Sequencing Center for Infectious Disease"/>
            <person name="Wu L."/>
            <person name="Ma J."/>
        </authorList>
    </citation>
    <scope>NUCLEOTIDE SEQUENCE [LARGE SCALE GENOMIC DNA]</scope>
    <source>
        <strain evidence="5">JCM 10303</strain>
    </source>
</reference>
<dbReference type="SMART" id="SM00857">
    <property type="entry name" value="Resolvase"/>
    <property type="match status" value="1"/>
</dbReference>
<evidence type="ECO:0000256" key="1">
    <source>
        <dbReference type="SAM" id="Coils"/>
    </source>
</evidence>
<dbReference type="Proteomes" id="UP001500729">
    <property type="component" value="Unassembled WGS sequence"/>
</dbReference>
<evidence type="ECO:0000313" key="4">
    <source>
        <dbReference type="EMBL" id="GAA0507323.1"/>
    </source>
</evidence>